<evidence type="ECO:0008006" key="3">
    <source>
        <dbReference type="Google" id="ProtNLM"/>
    </source>
</evidence>
<dbReference type="Proteomes" id="UP001595604">
    <property type="component" value="Unassembled WGS sequence"/>
</dbReference>
<dbReference type="EMBL" id="JBHRTQ010000007">
    <property type="protein sequence ID" value="MFC3173921.1"/>
    <property type="molecule type" value="Genomic_DNA"/>
</dbReference>
<evidence type="ECO:0000313" key="1">
    <source>
        <dbReference type="EMBL" id="MFC3173921.1"/>
    </source>
</evidence>
<name>A0ABV7IRS8_9SPHN</name>
<comment type="caution">
    <text evidence="1">The sequence shown here is derived from an EMBL/GenBank/DDBJ whole genome shotgun (WGS) entry which is preliminary data.</text>
</comment>
<accession>A0ABV7IRS8</accession>
<keyword evidence="2" id="KW-1185">Reference proteome</keyword>
<evidence type="ECO:0000313" key="2">
    <source>
        <dbReference type="Proteomes" id="UP001595604"/>
    </source>
</evidence>
<protein>
    <recommendedName>
        <fullName evidence="3">Nuclear transport factor 2 family protein</fullName>
    </recommendedName>
</protein>
<proteinExistence type="predicted"/>
<gene>
    <name evidence="1" type="ORF">ACFOD9_06630</name>
</gene>
<reference evidence="2" key="1">
    <citation type="journal article" date="2019" name="Int. J. Syst. Evol. Microbiol.">
        <title>The Global Catalogue of Microorganisms (GCM) 10K type strain sequencing project: providing services to taxonomists for standard genome sequencing and annotation.</title>
        <authorList>
            <consortium name="The Broad Institute Genomics Platform"/>
            <consortium name="The Broad Institute Genome Sequencing Center for Infectious Disease"/>
            <person name="Wu L."/>
            <person name="Ma J."/>
        </authorList>
    </citation>
    <scope>NUCLEOTIDE SEQUENCE [LARGE SCALE GENOMIC DNA]</scope>
    <source>
        <strain evidence="2">KCTC 42984</strain>
    </source>
</reference>
<organism evidence="1 2">
    <name type="scientific">Novosphingobium bradum</name>
    <dbReference type="NCBI Taxonomy" id="1737444"/>
    <lineage>
        <taxon>Bacteria</taxon>
        <taxon>Pseudomonadati</taxon>
        <taxon>Pseudomonadota</taxon>
        <taxon>Alphaproteobacteria</taxon>
        <taxon>Sphingomonadales</taxon>
        <taxon>Sphingomonadaceae</taxon>
        <taxon>Novosphingobium</taxon>
    </lineage>
</organism>
<sequence>MIDVNVIETAKVWPVLHERLVNETDARKRGMIGEIVRHMVGEYCGDTPLIMDTLIAEPVFHYWGHARQKGPVGYDETFRNYQASEQANRNLVIERVLVDGDLVFTDGVLQIALTYDRAADMCGAEAAKGLDPAKHYLAEIRLGIVWPFAENGKIIGEDIYFATTAQVAGPCDPEKRLFPGPVVNKAA</sequence>
<dbReference type="RefSeq" id="WP_379509302.1">
    <property type="nucleotide sequence ID" value="NZ_JBHRTQ010000007.1"/>
</dbReference>